<dbReference type="PROSITE" id="PS00061">
    <property type="entry name" value="ADH_SHORT"/>
    <property type="match status" value="1"/>
</dbReference>
<evidence type="ECO:0000256" key="2">
    <source>
        <dbReference type="ARBA" id="ARBA00022857"/>
    </source>
</evidence>
<protein>
    <submittedName>
        <fullName evidence="4">Uncharacterized protein</fullName>
    </submittedName>
</protein>
<proteinExistence type="inferred from homology"/>
<comment type="similarity">
    <text evidence="1">Belongs to the short-chain dehydrogenases/reductases (SDR) family.</text>
</comment>
<reference evidence="4 5" key="1">
    <citation type="submission" date="2019-07" db="EMBL/GenBank/DDBJ databases">
        <title>The First High-Quality Draft Genome Sequence of the Causal Agent of the Current Panama Disease Epidemic.</title>
        <authorList>
            <person name="Warmington R.J."/>
            <person name="Kay W."/>
            <person name="Jeffries A."/>
            <person name="Bebber D."/>
            <person name="Moore K."/>
            <person name="Studholme D.J."/>
        </authorList>
    </citation>
    <scope>NUCLEOTIDE SEQUENCE [LARGE SCALE GENOMIC DNA]</scope>
    <source>
        <strain evidence="4 5">TR4</strain>
    </source>
</reference>
<dbReference type="InterPro" id="IPR020904">
    <property type="entry name" value="Sc_DH/Rdtase_CS"/>
</dbReference>
<dbReference type="SUPFAM" id="SSF51735">
    <property type="entry name" value="NAD(P)-binding Rossmann-fold domains"/>
    <property type="match status" value="1"/>
</dbReference>
<gene>
    <name evidence="4" type="ORF">FocTR4_00010866</name>
</gene>
<dbReference type="AlphaFoldDB" id="A0A5C6T5E9"/>
<accession>A0A5C6T5E9</accession>
<organism evidence="4 5">
    <name type="scientific">Fusarium oxysporum f. sp. cubense</name>
    <dbReference type="NCBI Taxonomy" id="61366"/>
    <lineage>
        <taxon>Eukaryota</taxon>
        <taxon>Fungi</taxon>
        <taxon>Dikarya</taxon>
        <taxon>Ascomycota</taxon>
        <taxon>Pezizomycotina</taxon>
        <taxon>Sordariomycetes</taxon>
        <taxon>Hypocreomycetidae</taxon>
        <taxon>Hypocreales</taxon>
        <taxon>Nectriaceae</taxon>
        <taxon>Fusarium</taxon>
        <taxon>Fusarium oxysporum species complex</taxon>
    </lineage>
</organism>
<name>A0A5C6T5E9_FUSOC</name>
<evidence type="ECO:0000313" key="5">
    <source>
        <dbReference type="Proteomes" id="UP000321331"/>
    </source>
</evidence>
<evidence type="ECO:0000256" key="1">
    <source>
        <dbReference type="ARBA" id="ARBA00006484"/>
    </source>
</evidence>
<dbReference type="Gene3D" id="3.40.50.720">
    <property type="entry name" value="NAD(P)-binding Rossmann-like Domain"/>
    <property type="match status" value="1"/>
</dbReference>
<evidence type="ECO:0000313" key="4">
    <source>
        <dbReference type="EMBL" id="TXC06195.1"/>
    </source>
</evidence>
<dbReference type="PRINTS" id="PR00081">
    <property type="entry name" value="GDHRDH"/>
</dbReference>
<dbReference type="Pfam" id="PF00106">
    <property type="entry name" value="adh_short"/>
    <property type="match status" value="1"/>
</dbReference>
<dbReference type="PANTHER" id="PTHR44229:SF4">
    <property type="entry name" value="15-HYDROXYPROSTAGLANDIN DEHYDROGENASE [NAD(+)]"/>
    <property type="match status" value="1"/>
</dbReference>
<dbReference type="GO" id="GO:0005737">
    <property type="term" value="C:cytoplasm"/>
    <property type="evidence" value="ECO:0007669"/>
    <property type="project" value="TreeGrafter"/>
</dbReference>
<dbReference type="PANTHER" id="PTHR44229">
    <property type="entry name" value="15-HYDROXYPROSTAGLANDIN DEHYDROGENASE [NAD(+)]"/>
    <property type="match status" value="1"/>
</dbReference>
<evidence type="ECO:0000256" key="3">
    <source>
        <dbReference type="ARBA" id="ARBA00023002"/>
    </source>
</evidence>
<comment type="caution">
    <text evidence="4">The sequence shown here is derived from an EMBL/GenBank/DDBJ whole genome shotgun (WGS) entry which is preliminary data.</text>
</comment>
<dbReference type="Proteomes" id="UP000321331">
    <property type="component" value="Unassembled WGS sequence"/>
</dbReference>
<keyword evidence="3" id="KW-0560">Oxidoreductase</keyword>
<dbReference type="InterPro" id="IPR036291">
    <property type="entry name" value="NAD(P)-bd_dom_sf"/>
</dbReference>
<dbReference type="GO" id="GO:0016616">
    <property type="term" value="F:oxidoreductase activity, acting on the CH-OH group of donors, NAD or NADP as acceptor"/>
    <property type="evidence" value="ECO:0007669"/>
    <property type="project" value="TreeGrafter"/>
</dbReference>
<keyword evidence="2" id="KW-0521">NADP</keyword>
<dbReference type="InterPro" id="IPR002347">
    <property type="entry name" value="SDR_fam"/>
</dbReference>
<sequence>MAEIFFSSDIADNVKGKVVVMTGGAQGIGAATISLLYERGAHVYFGDVDDINGHQMVSHLQSSMPHSGGSVHFQKLDVRNYNEQLQLFKTPYEERGRVDMAISCAAIIEPNGWFGPDQLSLEAVMTEPQPLKNTIDINLTSVVLFCRLALAFMKGNADMTNSSDFSKSIVLVSSIAGITEAAGLFAYSAAKHGIIGLMRSLRALAAAKLNIRINVVCPWATDTQMIDNVRSIWDKHRLPLNAPNDVAQFIVQLAADKSLNGKSVLVAGGKGYDTEEGIDRTMSEWFGPLTEDFWRGQKALGTVSTMISFYDVLLRGCLLTSDIRVMNGLIFETCATFNEYNVICISIRGLNSGLV</sequence>
<dbReference type="EMBL" id="VMNF01000006">
    <property type="protein sequence ID" value="TXC06195.1"/>
    <property type="molecule type" value="Genomic_DNA"/>
</dbReference>